<dbReference type="AlphaFoldDB" id="A0A8B8DGX0"/>
<evidence type="ECO:0000313" key="4">
    <source>
        <dbReference type="RefSeq" id="XP_022326955.1"/>
    </source>
</evidence>
<dbReference type="GO" id="GO:0008270">
    <property type="term" value="F:zinc ion binding"/>
    <property type="evidence" value="ECO:0007669"/>
    <property type="project" value="UniProtKB-KW"/>
</dbReference>
<dbReference type="GO" id="GO:0061630">
    <property type="term" value="F:ubiquitin protein ligase activity"/>
    <property type="evidence" value="ECO:0007669"/>
    <property type="project" value="TreeGrafter"/>
</dbReference>
<keyword evidence="1" id="KW-0479">Metal-binding</keyword>
<dbReference type="Proteomes" id="UP000694844">
    <property type="component" value="Chromosome 3"/>
</dbReference>
<evidence type="ECO:0000313" key="3">
    <source>
        <dbReference type="Proteomes" id="UP000694844"/>
    </source>
</evidence>
<dbReference type="KEGG" id="cvn:111126538"/>
<gene>
    <name evidence="4" type="primary">LOC111126538</name>
</gene>
<reference evidence="4" key="1">
    <citation type="submission" date="2025-08" db="UniProtKB">
        <authorList>
            <consortium name="RefSeq"/>
        </authorList>
    </citation>
    <scope>IDENTIFICATION</scope>
    <source>
        <tissue evidence="4">Whole sample</tissue>
    </source>
</reference>
<dbReference type="InterPro" id="IPR011042">
    <property type="entry name" value="6-blade_b-propeller_TolB-like"/>
</dbReference>
<sequence>MAELQFAQDILRCDACPRSGERNAATIVCKSCRKHLCQSCVPMHVVSSRTEHVVVELGTNYRTARTLAPATVVHTVNSGFKPASRVVKTTDGFLWTSADMNVVKRIDMQGVVMETHTTGSIHAPFDIAINKTNELLFTVMAAKTLNVVRNQTVVQLVRFSEGWTPRGVCSTARNEILVAMFKTGASDKVVRYSGVTATQEISHDSSGRFLFQDASFVCENGNEDVCVSDMDARCVVVVQSTGIPRYKYSGRSQSRFEPGSLACNRQRHILISDKSQNCVHIIDEDGSFLLLVGKSLIRRPVGVCVDEEDTLYVTERVSGEIKAVKYLSG</sequence>
<dbReference type="OrthoDB" id="6124642at2759"/>
<dbReference type="GO" id="GO:0043161">
    <property type="term" value="P:proteasome-mediated ubiquitin-dependent protein catabolic process"/>
    <property type="evidence" value="ECO:0007669"/>
    <property type="project" value="TreeGrafter"/>
</dbReference>
<feature type="domain" description="B box-type" evidence="2">
    <location>
        <begin position="8"/>
        <end position="57"/>
    </location>
</feature>
<keyword evidence="1" id="KW-0863">Zinc-finger</keyword>
<dbReference type="Gene3D" id="2.120.10.30">
    <property type="entry name" value="TolB, C-terminal domain"/>
    <property type="match status" value="1"/>
</dbReference>
<dbReference type="InterPro" id="IPR050952">
    <property type="entry name" value="TRIM-NHL_E3_ligases"/>
</dbReference>
<evidence type="ECO:0000256" key="1">
    <source>
        <dbReference type="PROSITE-ProRule" id="PRU00024"/>
    </source>
</evidence>
<proteinExistence type="predicted"/>
<organism evidence="3 4">
    <name type="scientific">Crassostrea virginica</name>
    <name type="common">Eastern oyster</name>
    <dbReference type="NCBI Taxonomy" id="6565"/>
    <lineage>
        <taxon>Eukaryota</taxon>
        <taxon>Metazoa</taxon>
        <taxon>Spiralia</taxon>
        <taxon>Lophotrochozoa</taxon>
        <taxon>Mollusca</taxon>
        <taxon>Bivalvia</taxon>
        <taxon>Autobranchia</taxon>
        <taxon>Pteriomorphia</taxon>
        <taxon>Ostreida</taxon>
        <taxon>Ostreoidea</taxon>
        <taxon>Ostreidae</taxon>
        <taxon>Crassostrea</taxon>
    </lineage>
</organism>
<dbReference type="RefSeq" id="XP_022326955.1">
    <property type="nucleotide sequence ID" value="XM_022471247.1"/>
</dbReference>
<dbReference type="PANTHER" id="PTHR24104">
    <property type="entry name" value="E3 UBIQUITIN-PROTEIN LIGASE NHLRC1-RELATED"/>
    <property type="match status" value="1"/>
</dbReference>
<dbReference type="SUPFAM" id="SSF101898">
    <property type="entry name" value="NHL repeat"/>
    <property type="match status" value="1"/>
</dbReference>
<dbReference type="PANTHER" id="PTHR24104:SF25">
    <property type="entry name" value="PROTEIN LIN-41"/>
    <property type="match status" value="1"/>
</dbReference>
<dbReference type="GO" id="GO:0000209">
    <property type="term" value="P:protein polyubiquitination"/>
    <property type="evidence" value="ECO:0007669"/>
    <property type="project" value="TreeGrafter"/>
</dbReference>
<accession>A0A8B8DGX0</accession>
<dbReference type="InterPro" id="IPR000315">
    <property type="entry name" value="Znf_B-box"/>
</dbReference>
<evidence type="ECO:0000259" key="2">
    <source>
        <dbReference type="PROSITE" id="PS50119"/>
    </source>
</evidence>
<dbReference type="GeneID" id="111126538"/>
<keyword evidence="3" id="KW-1185">Reference proteome</keyword>
<keyword evidence="1" id="KW-0862">Zinc</keyword>
<protein>
    <submittedName>
        <fullName evidence="4">Uncharacterized protein LOC111126538</fullName>
    </submittedName>
</protein>
<name>A0A8B8DGX0_CRAVI</name>
<dbReference type="PROSITE" id="PS50119">
    <property type="entry name" value="ZF_BBOX"/>
    <property type="match status" value="1"/>
</dbReference>